<evidence type="ECO:0000313" key="1">
    <source>
        <dbReference type="EMBL" id="KZN43273.1"/>
    </source>
</evidence>
<protein>
    <recommendedName>
        <fullName evidence="3">DUF1579 domain-containing protein</fullName>
    </recommendedName>
</protein>
<evidence type="ECO:0008006" key="3">
    <source>
        <dbReference type="Google" id="ProtNLM"/>
    </source>
</evidence>
<comment type="caution">
    <text evidence="1">The sequence shown here is derived from an EMBL/GenBank/DDBJ whole genome shotgun (WGS) entry which is preliminary data.</text>
</comment>
<reference evidence="1 2" key="1">
    <citation type="submission" date="2013-07" db="EMBL/GenBank/DDBJ databases">
        <title>Comparative Genomic and Metabolomic Analysis of Twelve Strains of Pseudoalteromonas luteoviolacea.</title>
        <authorList>
            <person name="Vynne N.G."/>
            <person name="Mansson M."/>
            <person name="Gram L."/>
        </authorList>
    </citation>
    <scope>NUCLEOTIDE SEQUENCE [LARGE SCALE GENOMIC DNA]</scope>
    <source>
        <strain evidence="1 2">DSM 6061</strain>
    </source>
</reference>
<organism evidence="1 2">
    <name type="scientific">Pseudoalteromonas luteoviolacea DSM 6061</name>
    <dbReference type="NCBI Taxonomy" id="1365250"/>
    <lineage>
        <taxon>Bacteria</taxon>
        <taxon>Pseudomonadati</taxon>
        <taxon>Pseudomonadota</taxon>
        <taxon>Gammaproteobacteria</taxon>
        <taxon>Alteromonadales</taxon>
        <taxon>Pseudoalteromonadaceae</taxon>
        <taxon>Pseudoalteromonas</taxon>
    </lineage>
</organism>
<sequence>MLGDLELTAPADFDFIIGEWNVTHRRLKDILVGCDEWVEFIGESSTVKTLGGFGNVEDNHLHYPDASVRAKAIRSYNSATKEWSIWWLDGRNPHTLDEPVIGRFLDNVGRFYAQDSYQGQAIKVRFIWNSTDPDMPTWEQAFSKDNGETWETNWKMTFTKKQS</sequence>
<dbReference type="AlphaFoldDB" id="A0A166YQP4"/>
<gene>
    <name evidence="1" type="ORF">N475_09220</name>
</gene>
<name>A0A166YQP4_9GAMM</name>
<accession>A0A166YQP4</accession>
<keyword evidence="2" id="KW-1185">Reference proteome</keyword>
<proteinExistence type="predicted"/>
<dbReference type="Proteomes" id="UP000076643">
    <property type="component" value="Unassembled WGS sequence"/>
</dbReference>
<dbReference type="PATRIC" id="fig|1365250.3.peg.823"/>
<evidence type="ECO:0000313" key="2">
    <source>
        <dbReference type="Proteomes" id="UP000076643"/>
    </source>
</evidence>
<dbReference type="RefSeq" id="WP_063358980.1">
    <property type="nucleotide sequence ID" value="NZ_AQHB01000019.1"/>
</dbReference>
<dbReference type="EMBL" id="AUYB01000080">
    <property type="protein sequence ID" value="KZN43273.1"/>
    <property type="molecule type" value="Genomic_DNA"/>
</dbReference>